<dbReference type="SUPFAM" id="SSF53756">
    <property type="entry name" value="UDP-Glycosyltransferase/glycogen phosphorylase"/>
    <property type="match status" value="1"/>
</dbReference>
<comment type="catalytic activity">
    <reaction evidence="6">
        <text>glucuronate acceptor + UDP-alpha-D-glucuronate = acceptor beta-D-glucuronoside + UDP + H(+)</text>
        <dbReference type="Rhea" id="RHEA:21032"/>
        <dbReference type="ChEBI" id="CHEBI:15378"/>
        <dbReference type="ChEBI" id="CHEBI:58052"/>
        <dbReference type="ChEBI" id="CHEBI:58223"/>
        <dbReference type="ChEBI" id="CHEBI:132367"/>
        <dbReference type="ChEBI" id="CHEBI:132368"/>
        <dbReference type="EC" id="2.4.1.17"/>
    </reaction>
</comment>
<evidence type="ECO:0000256" key="1">
    <source>
        <dbReference type="ARBA" id="ARBA00009995"/>
    </source>
</evidence>
<accession>A0A0B1SFV5</accession>
<dbReference type="OrthoDB" id="5835829at2759"/>
<keyword evidence="7" id="KW-0472">Membrane</keyword>
<evidence type="ECO:0000256" key="4">
    <source>
        <dbReference type="ARBA" id="ARBA00022679"/>
    </source>
</evidence>
<dbReference type="GO" id="GO:0015020">
    <property type="term" value="F:glucuronosyltransferase activity"/>
    <property type="evidence" value="ECO:0007669"/>
    <property type="project" value="UniProtKB-EC"/>
</dbReference>
<evidence type="ECO:0000256" key="7">
    <source>
        <dbReference type="SAM" id="Phobius"/>
    </source>
</evidence>
<proteinExistence type="inferred from homology"/>
<keyword evidence="5" id="KW-0732">Signal</keyword>
<feature type="transmembrane region" description="Helical" evidence="7">
    <location>
        <begin position="93"/>
        <end position="116"/>
    </location>
</feature>
<name>A0A0B1SFV5_OESDE</name>
<comment type="similarity">
    <text evidence="1">Belongs to the UDP-glycosyltransferase family.</text>
</comment>
<keyword evidence="7" id="KW-0812">Transmembrane</keyword>
<dbReference type="PANTHER" id="PTHR48043">
    <property type="entry name" value="EG:EG0003.4 PROTEIN-RELATED"/>
    <property type="match status" value="1"/>
</dbReference>
<organism evidence="8 9">
    <name type="scientific">Oesophagostomum dentatum</name>
    <name type="common">Nodular worm</name>
    <dbReference type="NCBI Taxonomy" id="61180"/>
    <lineage>
        <taxon>Eukaryota</taxon>
        <taxon>Metazoa</taxon>
        <taxon>Ecdysozoa</taxon>
        <taxon>Nematoda</taxon>
        <taxon>Chromadorea</taxon>
        <taxon>Rhabditida</taxon>
        <taxon>Rhabditina</taxon>
        <taxon>Rhabditomorpha</taxon>
        <taxon>Strongyloidea</taxon>
        <taxon>Strongylidae</taxon>
        <taxon>Oesophagostomum</taxon>
    </lineage>
</organism>
<dbReference type="Gene3D" id="3.40.50.2000">
    <property type="entry name" value="Glycogen Phosphorylase B"/>
    <property type="match status" value="1"/>
</dbReference>
<keyword evidence="7" id="KW-1133">Transmembrane helix</keyword>
<gene>
    <name evidence="8" type="ORF">OESDEN_17879</name>
</gene>
<protein>
    <recommendedName>
        <fullName evidence="2">glucuronosyltransferase</fullName>
        <ecNumber evidence="2">2.4.1.17</ecNumber>
    </recommendedName>
</protein>
<evidence type="ECO:0000256" key="2">
    <source>
        <dbReference type="ARBA" id="ARBA00012544"/>
    </source>
</evidence>
<evidence type="ECO:0000256" key="6">
    <source>
        <dbReference type="ARBA" id="ARBA00047475"/>
    </source>
</evidence>
<dbReference type="AlphaFoldDB" id="A0A0B1SFV5"/>
<dbReference type="EMBL" id="KN579618">
    <property type="protein sequence ID" value="KHJ82427.1"/>
    <property type="molecule type" value="Genomic_DNA"/>
</dbReference>
<dbReference type="EC" id="2.4.1.17" evidence="2"/>
<dbReference type="Pfam" id="PF00201">
    <property type="entry name" value="UDPGT"/>
    <property type="match status" value="1"/>
</dbReference>
<keyword evidence="4" id="KW-0808">Transferase</keyword>
<dbReference type="InterPro" id="IPR050271">
    <property type="entry name" value="UDP-glycosyltransferase"/>
</dbReference>
<reference evidence="8 9" key="1">
    <citation type="submission" date="2014-03" db="EMBL/GenBank/DDBJ databases">
        <title>Draft genome of the hookworm Oesophagostomum dentatum.</title>
        <authorList>
            <person name="Mitreva M."/>
        </authorList>
    </citation>
    <scope>NUCLEOTIDE SEQUENCE [LARGE SCALE GENOMIC DNA]</scope>
    <source>
        <strain evidence="8 9">OD-Hann</strain>
    </source>
</reference>
<keyword evidence="9" id="KW-1185">Reference proteome</keyword>
<dbReference type="Proteomes" id="UP000053660">
    <property type="component" value="Unassembled WGS sequence"/>
</dbReference>
<evidence type="ECO:0000256" key="5">
    <source>
        <dbReference type="ARBA" id="ARBA00022729"/>
    </source>
</evidence>
<sequence length="134" mass="15393">MIYWIVSRNARLVDSKNTTVVVMKEDFNQESFESALRRILSDSSYAVNAKRLASLMVNKPFPVKERLLSTVEFSTHHGKIENLDSYGRNLNTLQYYSIDVGVFLISLGFITVTAFVQLWSKCKRSITSIKYKVD</sequence>
<evidence type="ECO:0000313" key="8">
    <source>
        <dbReference type="EMBL" id="KHJ82427.1"/>
    </source>
</evidence>
<dbReference type="PANTHER" id="PTHR48043:SF143">
    <property type="entry name" value="UDP-GLUCURONOSYLTRANSFERASE"/>
    <property type="match status" value="1"/>
</dbReference>
<evidence type="ECO:0000313" key="9">
    <source>
        <dbReference type="Proteomes" id="UP000053660"/>
    </source>
</evidence>
<keyword evidence="3" id="KW-0328">Glycosyltransferase</keyword>
<dbReference type="InterPro" id="IPR002213">
    <property type="entry name" value="UDP_glucos_trans"/>
</dbReference>
<evidence type="ECO:0000256" key="3">
    <source>
        <dbReference type="ARBA" id="ARBA00022676"/>
    </source>
</evidence>